<dbReference type="AlphaFoldDB" id="A0A6J4IA47"/>
<accession>A0A6J4IA47</accession>
<organism evidence="1">
    <name type="scientific">uncultured Chloroflexota bacterium</name>
    <dbReference type="NCBI Taxonomy" id="166587"/>
    <lineage>
        <taxon>Bacteria</taxon>
        <taxon>Bacillati</taxon>
        <taxon>Chloroflexota</taxon>
        <taxon>environmental samples</taxon>
    </lineage>
</organism>
<reference evidence="1" key="1">
    <citation type="submission" date="2020-02" db="EMBL/GenBank/DDBJ databases">
        <authorList>
            <person name="Meier V. D."/>
        </authorList>
    </citation>
    <scope>NUCLEOTIDE SEQUENCE</scope>
    <source>
        <strain evidence="1">AVDCRST_MAG77</strain>
    </source>
</reference>
<evidence type="ECO:0000313" key="1">
    <source>
        <dbReference type="EMBL" id="CAA9245305.1"/>
    </source>
</evidence>
<sequence>MRELRGLRELVRALLCINTQWQWRARAHTKETRRHIVGPARLSC</sequence>
<gene>
    <name evidence="1" type="ORF">AVDCRST_MAG77-1745</name>
</gene>
<protein>
    <submittedName>
        <fullName evidence="1">Uncharacterized protein</fullName>
    </submittedName>
</protein>
<name>A0A6J4IA47_9CHLR</name>
<dbReference type="EMBL" id="CADCTC010000114">
    <property type="protein sequence ID" value="CAA9245305.1"/>
    <property type="molecule type" value="Genomic_DNA"/>
</dbReference>
<proteinExistence type="predicted"/>